<feature type="region of interest" description="Disordered" evidence="1">
    <location>
        <begin position="114"/>
        <end position="138"/>
    </location>
</feature>
<feature type="signal peptide" evidence="2">
    <location>
        <begin position="1"/>
        <end position="26"/>
    </location>
</feature>
<dbReference type="PANTHER" id="PTHR12110:SF41">
    <property type="entry name" value="INOSOSE DEHYDRATASE"/>
    <property type="match status" value="1"/>
</dbReference>
<dbReference type="SUPFAM" id="SSF51658">
    <property type="entry name" value="Xylose isomerase-like"/>
    <property type="match status" value="1"/>
</dbReference>
<accession>A0A7L7L7W4</accession>
<dbReference type="Gene3D" id="3.20.20.150">
    <property type="entry name" value="Divalent-metal-dependent TIM barrel enzymes"/>
    <property type="match status" value="1"/>
</dbReference>
<feature type="compositionally biased region" description="Low complexity" evidence="1">
    <location>
        <begin position="116"/>
        <end position="138"/>
    </location>
</feature>
<evidence type="ECO:0000313" key="4">
    <source>
        <dbReference type="EMBL" id="QMU28853.1"/>
    </source>
</evidence>
<keyword evidence="5" id="KW-1185">Reference proteome</keyword>
<sequence>MHNRRSFLKTSGALALAGLLPSISNANSLFGYLAAKYPPVGIQTYTLNFLLNGPDVDTKAVLKQIADIGVKELETATGTATGLYYGHKPKEFSAMVKDLGMTWVGNHYSGLPRTRTTPPAAASGAVGAIATPPTRPTMPGGPRTNLAENLQQIVDESAEGGCSWVVCSSSAESTMDEIKKTTEIFAKAGEAARKNKMKFAYHNHQSEFAKVDGISAYDYILTNTNKNEVYMELDLAWAFMAGMDPVAMFKQYPNRFPLWHVKDIDPTTKRPCPVGAGQFDFKRVFENSKLSGVQHTFIEQDGAKTIDDPAASIKWLKANVYV</sequence>
<dbReference type="Pfam" id="PF10518">
    <property type="entry name" value="TAT_signal"/>
    <property type="match status" value="1"/>
</dbReference>
<evidence type="ECO:0000256" key="1">
    <source>
        <dbReference type="SAM" id="MobiDB-lite"/>
    </source>
</evidence>
<feature type="domain" description="Xylose isomerase-like TIM barrel" evidence="3">
    <location>
        <begin position="63"/>
        <end position="295"/>
    </location>
</feature>
<evidence type="ECO:0000259" key="3">
    <source>
        <dbReference type="Pfam" id="PF01261"/>
    </source>
</evidence>
<dbReference type="KEGG" id="add:HUW48_12755"/>
<dbReference type="InterPro" id="IPR006311">
    <property type="entry name" value="TAT_signal"/>
</dbReference>
<organism evidence="4 5">
    <name type="scientific">Adhaeribacter radiodurans</name>
    <dbReference type="NCBI Taxonomy" id="2745197"/>
    <lineage>
        <taxon>Bacteria</taxon>
        <taxon>Pseudomonadati</taxon>
        <taxon>Bacteroidota</taxon>
        <taxon>Cytophagia</taxon>
        <taxon>Cytophagales</taxon>
        <taxon>Hymenobacteraceae</taxon>
        <taxon>Adhaeribacter</taxon>
    </lineage>
</organism>
<feature type="chain" id="PRO_5029631059" evidence="2">
    <location>
        <begin position="27"/>
        <end position="322"/>
    </location>
</feature>
<reference evidence="4 5" key="1">
    <citation type="submission" date="2020-08" db="EMBL/GenBank/DDBJ databases">
        <title>Adhaeribacter dokdonensis sp. nov., isolated from the rhizosphere of Elymus tsukushiensis, a plant native to the Dokdo Islands, Republic of Korea.</title>
        <authorList>
            <person name="Ghim S.Y."/>
        </authorList>
    </citation>
    <scope>NUCLEOTIDE SEQUENCE [LARGE SCALE GENOMIC DNA]</scope>
    <source>
        <strain evidence="4 5">KUDC8001</strain>
    </source>
</reference>
<name>A0A7L7L7W4_9BACT</name>
<dbReference type="PANTHER" id="PTHR12110">
    <property type="entry name" value="HYDROXYPYRUVATE ISOMERASE"/>
    <property type="match status" value="1"/>
</dbReference>
<dbReference type="AlphaFoldDB" id="A0A7L7L7W4"/>
<protein>
    <submittedName>
        <fullName evidence="4">TIM barrel protein</fullName>
    </submittedName>
</protein>
<dbReference type="InterPro" id="IPR036237">
    <property type="entry name" value="Xyl_isomerase-like_sf"/>
</dbReference>
<dbReference type="Proteomes" id="UP000514509">
    <property type="component" value="Chromosome"/>
</dbReference>
<dbReference type="RefSeq" id="WP_182416035.1">
    <property type="nucleotide sequence ID" value="NZ_CP055153.1"/>
</dbReference>
<keyword evidence="2" id="KW-0732">Signal</keyword>
<gene>
    <name evidence="4" type="ORF">HUW48_12755</name>
</gene>
<dbReference type="Pfam" id="PF01261">
    <property type="entry name" value="AP_endonuc_2"/>
    <property type="match status" value="1"/>
</dbReference>
<proteinExistence type="predicted"/>
<dbReference type="PROSITE" id="PS51318">
    <property type="entry name" value="TAT"/>
    <property type="match status" value="1"/>
</dbReference>
<dbReference type="InterPro" id="IPR013022">
    <property type="entry name" value="Xyl_isomerase-like_TIM-brl"/>
</dbReference>
<evidence type="ECO:0000313" key="5">
    <source>
        <dbReference type="Proteomes" id="UP000514509"/>
    </source>
</evidence>
<dbReference type="NCBIfam" id="TIGR01409">
    <property type="entry name" value="TAT_signal_seq"/>
    <property type="match status" value="1"/>
</dbReference>
<dbReference type="InterPro" id="IPR019546">
    <property type="entry name" value="TAT_signal_bac_arc"/>
</dbReference>
<dbReference type="InterPro" id="IPR050312">
    <property type="entry name" value="IolE/XylAMocC-like"/>
</dbReference>
<evidence type="ECO:0000256" key="2">
    <source>
        <dbReference type="SAM" id="SignalP"/>
    </source>
</evidence>
<dbReference type="EMBL" id="CP055153">
    <property type="protein sequence ID" value="QMU28853.1"/>
    <property type="molecule type" value="Genomic_DNA"/>
</dbReference>